<sequence>MAGVSIAYENEIMLSVFLHVFQIHFVLLISRQGKVRLTKWYSPYTQKERTKGITEGNCTKKYAVPKCPPILPSPLFGLPDKGGLYVQNPLFSWDYLSNPKKFLYWEVYGVGKNLGDEAVDKEGSGGGNVGGLAKEYKDGLRENLDESEEEAGEGEKDG</sequence>
<name>A0ACC0H894_9ERIC</name>
<accession>A0ACC0H894</accession>
<evidence type="ECO:0000313" key="1">
    <source>
        <dbReference type="EMBL" id="KAI8009088.1"/>
    </source>
</evidence>
<keyword evidence="2" id="KW-1185">Reference proteome</keyword>
<dbReference type="EMBL" id="CM045764">
    <property type="protein sequence ID" value="KAI8009088.1"/>
    <property type="molecule type" value="Genomic_DNA"/>
</dbReference>
<organism evidence="1 2">
    <name type="scientific">Camellia lanceoleosa</name>
    <dbReference type="NCBI Taxonomy" id="1840588"/>
    <lineage>
        <taxon>Eukaryota</taxon>
        <taxon>Viridiplantae</taxon>
        <taxon>Streptophyta</taxon>
        <taxon>Embryophyta</taxon>
        <taxon>Tracheophyta</taxon>
        <taxon>Spermatophyta</taxon>
        <taxon>Magnoliopsida</taxon>
        <taxon>eudicotyledons</taxon>
        <taxon>Gunneridae</taxon>
        <taxon>Pentapetalae</taxon>
        <taxon>asterids</taxon>
        <taxon>Ericales</taxon>
        <taxon>Theaceae</taxon>
        <taxon>Camellia</taxon>
    </lineage>
</organism>
<proteinExistence type="predicted"/>
<reference evidence="1 2" key="1">
    <citation type="journal article" date="2022" name="Plant J.">
        <title>Chromosome-level genome of Camellia lanceoleosa provides a valuable resource for understanding genome evolution and self-incompatibility.</title>
        <authorList>
            <person name="Gong W."/>
            <person name="Xiao S."/>
            <person name="Wang L."/>
            <person name="Liao Z."/>
            <person name="Chang Y."/>
            <person name="Mo W."/>
            <person name="Hu G."/>
            <person name="Li W."/>
            <person name="Zhao G."/>
            <person name="Zhu H."/>
            <person name="Hu X."/>
            <person name="Ji K."/>
            <person name="Xiang X."/>
            <person name="Song Q."/>
            <person name="Yuan D."/>
            <person name="Jin S."/>
            <person name="Zhang L."/>
        </authorList>
    </citation>
    <scope>NUCLEOTIDE SEQUENCE [LARGE SCALE GENOMIC DNA]</scope>
    <source>
        <strain evidence="1">SQ_2022a</strain>
    </source>
</reference>
<dbReference type="Proteomes" id="UP001060215">
    <property type="component" value="Chromosome 7"/>
</dbReference>
<protein>
    <submittedName>
        <fullName evidence="1">AP-1 complex subunit sigma-1</fullName>
    </submittedName>
</protein>
<comment type="caution">
    <text evidence="1">The sequence shown here is derived from an EMBL/GenBank/DDBJ whole genome shotgun (WGS) entry which is preliminary data.</text>
</comment>
<evidence type="ECO:0000313" key="2">
    <source>
        <dbReference type="Proteomes" id="UP001060215"/>
    </source>
</evidence>
<gene>
    <name evidence="1" type="ORF">LOK49_LG07G02529</name>
</gene>